<sequence>MSNILFVFEGEKTEDQIVTSFTRHVFKDKTVITCAFCAEIYQLHKVLTDDEDLDTFSLLKKIPQNKEILQDFNRDDFAEIYLFFDYDGH</sequence>
<dbReference type="EMBL" id="WMJY01000061">
    <property type="protein sequence ID" value="MTH31041.1"/>
    <property type="molecule type" value="Genomic_DNA"/>
</dbReference>
<keyword evidence="2" id="KW-1185">Reference proteome</keyword>
<gene>
    <name evidence="1" type="ORF">GJV77_14300</name>
</gene>
<accession>A0A7K1GQB2</accession>
<dbReference type="Proteomes" id="UP000488936">
    <property type="component" value="Unassembled WGS sequence"/>
</dbReference>
<evidence type="ECO:0000313" key="2">
    <source>
        <dbReference type="Proteomes" id="UP000488936"/>
    </source>
</evidence>
<evidence type="ECO:0000313" key="1">
    <source>
        <dbReference type="EMBL" id="MTH31041.1"/>
    </source>
</evidence>
<proteinExistence type="predicted"/>
<comment type="caution">
    <text evidence="1">The sequence shown here is derived from an EMBL/GenBank/DDBJ whole genome shotgun (WGS) entry which is preliminary data.</text>
</comment>
<organism evidence="1 2">
    <name type="scientific">Myroides pelagicus</name>
    <dbReference type="NCBI Taxonomy" id="270914"/>
    <lineage>
        <taxon>Bacteria</taxon>
        <taxon>Pseudomonadati</taxon>
        <taxon>Bacteroidota</taxon>
        <taxon>Flavobacteriia</taxon>
        <taxon>Flavobacteriales</taxon>
        <taxon>Flavobacteriaceae</taxon>
        <taxon>Myroides</taxon>
    </lineage>
</organism>
<dbReference type="OrthoDB" id="9796831at2"/>
<protein>
    <submittedName>
        <fullName evidence="1">Uncharacterized protein</fullName>
    </submittedName>
</protein>
<dbReference type="RefSeq" id="WP_155037007.1">
    <property type="nucleotide sequence ID" value="NZ_JBHTIG010000016.1"/>
</dbReference>
<reference evidence="1 2" key="1">
    <citation type="journal article" date="2006" name="Int. J. Syst. Evol. Microbiol.">
        <title>Myroides pelagicus sp. nov., isolated from seawater in Thailand.</title>
        <authorList>
            <person name="Yoon J."/>
            <person name="Maneerat S."/>
            <person name="Kawai F."/>
            <person name="Yokota A."/>
        </authorList>
    </citation>
    <scope>NUCLEOTIDE SEQUENCE [LARGE SCALE GENOMIC DNA]</scope>
    <source>
        <strain evidence="1 2">SM1T</strain>
    </source>
</reference>
<dbReference type="AlphaFoldDB" id="A0A7K1GQB2"/>
<name>A0A7K1GQB2_9FLAO</name>